<reference evidence="1 2" key="1">
    <citation type="submission" date="2023-11" db="EMBL/GenBank/DDBJ databases">
        <title>Unpublished Manusciprt.</title>
        <authorList>
            <person name="Saticioglu I.B."/>
            <person name="Ay H."/>
            <person name="Ajmi N."/>
            <person name="Altun S."/>
            <person name="Duman M."/>
        </authorList>
    </citation>
    <scope>NUCLEOTIDE SEQUENCE [LARGE SCALE GENOMIC DNA]</scope>
    <source>
        <strain evidence="1 2">Fl-318</strain>
    </source>
</reference>
<evidence type="ECO:0000313" key="2">
    <source>
        <dbReference type="Proteomes" id="UP001273350"/>
    </source>
</evidence>
<accession>A0ABU4RD94</accession>
<gene>
    <name evidence="1" type="ORF">SGQ83_14415</name>
</gene>
<organism evidence="1 2">
    <name type="scientific">Flavobacterium cupriresistens</name>
    <dbReference type="NCBI Taxonomy" id="2893885"/>
    <lineage>
        <taxon>Bacteria</taxon>
        <taxon>Pseudomonadati</taxon>
        <taxon>Bacteroidota</taxon>
        <taxon>Flavobacteriia</taxon>
        <taxon>Flavobacteriales</taxon>
        <taxon>Flavobacteriaceae</taxon>
        <taxon>Flavobacterium</taxon>
    </lineage>
</organism>
<sequence>MISLLLEDFENKLFQKIQHLSEERELHIRNNIIALNKIKHQYTVYFSEVNNSITHFKTKGYQEDPALYDRIIIEYNINTENNLKAWIS</sequence>
<name>A0ABU4RD94_9FLAO</name>
<protein>
    <submittedName>
        <fullName evidence="1">Uncharacterized protein</fullName>
    </submittedName>
</protein>
<keyword evidence="2" id="KW-1185">Reference proteome</keyword>
<proteinExistence type="predicted"/>
<dbReference type="RefSeq" id="WP_230004185.1">
    <property type="nucleotide sequence ID" value="NZ_CP087134.1"/>
</dbReference>
<comment type="caution">
    <text evidence="1">The sequence shown here is derived from an EMBL/GenBank/DDBJ whole genome shotgun (WGS) entry which is preliminary data.</text>
</comment>
<dbReference type="Proteomes" id="UP001273350">
    <property type="component" value="Unassembled WGS sequence"/>
</dbReference>
<dbReference type="EMBL" id="JAWXVI010000007">
    <property type="protein sequence ID" value="MDX6190553.1"/>
    <property type="molecule type" value="Genomic_DNA"/>
</dbReference>
<evidence type="ECO:0000313" key="1">
    <source>
        <dbReference type="EMBL" id="MDX6190553.1"/>
    </source>
</evidence>